<accession>Q52840</accession>
<dbReference type="EMBL" id="L06241">
    <property type="protein sequence ID" value="AAB47352.1"/>
    <property type="molecule type" value="Genomic_DNA"/>
</dbReference>
<sequence length="14" mass="1600">MTADLLSARFPQIH</sequence>
<protein>
    <submittedName>
        <fullName evidence="1">Rhizobium loti nodulation genes, four coding regions with homology to nodA, nodb, nodC, and nodD genes</fullName>
    </submittedName>
</protein>
<organism evidence="1">
    <name type="scientific">Rhizobium loti</name>
    <name type="common">Mesorhizobium loti</name>
    <dbReference type="NCBI Taxonomy" id="381"/>
    <lineage>
        <taxon>Bacteria</taxon>
        <taxon>Pseudomonadati</taxon>
        <taxon>Pseudomonadota</taxon>
        <taxon>Alphaproteobacteria</taxon>
        <taxon>Hyphomicrobiales</taxon>
        <taxon>Phyllobacteriaceae</taxon>
        <taxon>Mesorhizobium</taxon>
    </lineage>
</organism>
<reference evidence="1" key="1">
    <citation type="journal article" date="1996" name="Mol. Plant Microbe Interact.">
        <title>Novel and complex chromosomal arrangement of Rhizobium loti nodulation genes.</title>
        <authorList>
            <person name="Scott D.B."/>
            <person name="Young C.A."/>
            <person name="Collins-Emerson J.M."/>
            <person name="Terzaghi E.A."/>
            <person name="Rockman E.S."/>
            <person name="Lewis P.E."/>
            <person name="Pankhurst C.E."/>
        </authorList>
    </citation>
    <scope>NUCLEOTIDE SEQUENCE</scope>
</reference>
<evidence type="ECO:0000313" key="1">
    <source>
        <dbReference type="EMBL" id="AAB47352.1"/>
    </source>
</evidence>
<name>Q52840_RHILI</name>
<proteinExistence type="predicted"/>